<feature type="compositionally biased region" description="Low complexity" evidence="1">
    <location>
        <begin position="41"/>
        <end position="51"/>
    </location>
</feature>
<comment type="caution">
    <text evidence="2">The sequence shown here is derived from an EMBL/GenBank/DDBJ whole genome shotgun (WGS) entry which is preliminary data.</text>
</comment>
<feature type="compositionally biased region" description="Basic and acidic residues" evidence="1">
    <location>
        <begin position="22"/>
        <end position="31"/>
    </location>
</feature>
<dbReference type="Proteomes" id="UP001165074">
    <property type="component" value="Unassembled WGS sequence"/>
</dbReference>
<organism evidence="2 3">
    <name type="scientific">Actinoallomurus iriomotensis</name>
    <dbReference type="NCBI Taxonomy" id="478107"/>
    <lineage>
        <taxon>Bacteria</taxon>
        <taxon>Bacillati</taxon>
        <taxon>Actinomycetota</taxon>
        <taxon>Actinomycetes</taxon>
        <taxon>Streptosporangiales</taxon>
        <taxon>Thermomonosporaceae</taxon>
        <taxon>Actinoallomurus</taxon>
    </lineage>
</organism>
<reference evidence="2" key="1">
    <citation type="submission" date="2023-03" db="EMBL/GenBank/DDBJ databases">
        <title>Actinoallomurus iriomotensis NBRC 103684.</title>
        <authorList>
            <person name="Ichikawa N."/>
            <person name="Sato H."/>
            <person name="Tonouchi N."/>
        </authorList>
    </citation>
    <scope>NUCLEOTIDE SEQUENCE</scope>
    <source>
        <strain evidence="2">NBRC 103684</strain>
    </source>
</reference>
<accession>A0A9W6W168</accession>
<evidence type="ECO:0000256" key="1">
    <source>
        <dbReference type="SAM" id="MobiDB-lite"/>
    </source>
</evidence>
<keyword evidence="3" id="KW-1185">Reference proteome</keyword>
<feature type="compositionally biased region" description="Basic and acidic residues" evidence="1">
    <location>
        <begin position="52"/>
        <end position="61"/>
    </location>
</feature>
<proteinExistence type="predicted"/>
<dbReference type="EMBL" id="BSTK01000004">
    <property type="protein sequence ID" value="GLY85656.1"/>
    <property type="molecule type" value="Genomic_DNA"/>
</dbReference>
<feature type="region of interest" description="Disordered" evidence="1">
    <location>
        <begin position="1"/>
        <end position="61"/>
    </location>
</feature>
<evidence type="ECO:0000313" key="2">
    <source>
        <dbReference type="EMBL" id="GLY85656.1"/>
    </source>
</evidence>
<name>A0A9W6W168_9ACTN</name>
<evidence type="ECO:0000313" key="3">
    <source>
        <dbReference type="Proteomes" id="UP001165074"/>
    </source>
</evidence>
<dbReference type="AlphaFoldDB" id="A0A9W6W168"/>
<gene>
    <name evidence="2" type="ORF">Airi02_035850</name>
</gene>
<sequence>MAPARIGATRREAAEDLPATEVRQDSGDLRPPKGTARRRTAPTPGTAGPPRGAREVLRWRR</sequence>
<protein>
    <submittedName>
        <fullName evidence="2">Uncharacterized protein</fullName>
    </submittedName>
</protein>